<feature type="domain" description="AAA+ ATPase" evidence="4">
    <location>
        <begin position="279"/>
        <end position="424"/>
    </location>
</feature>
<evidence type="ECO:0000313" key="5">
    <source>
        <dbReference type="EMBL" id="CAL5218660.1"/>
    </source>
</evidence>
<dbReference type="InterPro" id="IPR041190">
    <property type="entry name" value="Midasin_AAA_lid_5"/>
</dbReference>
<dbReference type="SMART" id="SM00382">
    <property type="entry name" value="AAA"/>
    <property type="match status" value="2"/>
</dbReference>
<evidence type="ECO:0000256" key="3">
    <source>
        <dbReference type="SAM" id="MobiDB-lite"/>
    </source>
</evidence>
<evidence type="ECO:0000256" key="2">
    <source>
        <dbReference type="ARBA" id="ARBA00022840"/>
    </source>
</evidence>
<feature type="domain" description="AAA+ ATPase" evidence="4">
    <location>
        <begin position="657"/>
        <end position="912"/>
    </location>
</feature>
<dbReference type="EMBL" id="CAXHTA020000001">
    <property type="protein sequence ID" value="CAL5218660.1"/>
    <property type="molecule type" value="Genomic_DNA"/>
</dbReference>
<dbReference type="InterPro" id="IPR040848">
    <property type="entry name" value="AAA_lid_7"/>
</dbReference>
<keyword evidence="1" id="KW-0547">Nucleotide-binding</keyword>
<dbReference type="CDD" id="cd00009">
    <property type="entry name" value="AAA"/>
    <property type="match status" value="1"/>
</dbReference>
<name>A0ABP1FFI2_9CHLO</name>
<accession>A0ABP1FFI2</accession>
<sequence>MTPDAFDVHSAVASLCRRHPALDTQLRPFREQDAARLLPALVGVLQGALLQPNMTLAVGSCFRPMLLPLVDSIVEQALGPQNEGRASHAAVSVALISLLELAPHLERSVELYLRSAEPAFPQLLAGLPSLQTMGQSPETISKAGASHQGSPACSSAHTIFAQLGDADKARLRGVVLTPEEEVGCAVRWRADRERYAVERASFWMSRASSAPAASSGAEAANAAPAQQLAEVPRGSGYVSLGGVPVPSRGAQRGQADARQFVRTPTVEQNLQACALVLCQRRPLLLEGPPGSGKTALMSELARTTGNMDYITVHIDDQMDAKSMLGAYVCTAVPGEFVWRPGPLMQAVSEGRWLLIEDINLAPPDVLASLVGLLERRQLYLPQRAQSIAAHPGFQLIASVTSSPGGGQAGAYGSAQGVRDLLGGLWSVVAVQAPTAEEQLAILGRAFPQLSALLPAGMAALSLVKAAAGQSWDTTEAPWDTSVRAAMTAAGLRTGDTALHIGRHFSLRDAMKWAQRMQRVHGSLLQRSHQAMDTDSPSTMDVTQMPLALREAAFFESADCYTAMIANREAHRRLLTAVAALWALPEDTLEQYLTLRKPALVQTDSDLHVGRANLSKSAPEGESRSRKPAKAALKQGKAFAATGHVMRSLEAVAVAASQLEPVLLVGETGTGKTTLVQHLAEQVGTKLVALNLSQQTDSADLLGGFQPVDPSHALLPLLEHFQELVRRTWVKGNNEDFLTRTLKYAQRQKWPSLLKAFHTAVAKVNALQREVAADDTDRAGKRRKGLTDALREEWARFHESVTAAERAARMAEGGFAFAFKEGALVKALRQGHWVLLDEINLAPSEALERLAGIMESESSSIALVERGDLEPIPRHPDFRIFAAMNPATDAGKKELPAALRNRFTEMYISEPTALADLRAVVAEYLAGAAPNPPLDAVVDFYIAAKHEADMTLVDGAGSKPAYNLRTLSRALQYARAALPQYGLQRALYDGCAMAFLTQLHPSSAPAMERLLQTHILSGTSLKAVLRPVAQPQGSAHVLFEHFWVETGAQPLPEPTDQPHFVMTASGPTSTGKTSLVTYLAEQTGHRCVRINNHEQTDLQEYLGSYIADENGRLVFREGALVTAVRQGHWVVLDELNLAPSEVLEALNRRAPVLDFHVLEDLRT</sequence>
<dbReference type="PANTHER" id="PTHR48103">
    <property type="entry name" value="MIDASIN-RELATED"/>
    <property type="match status" value="1"/>
</dbReference>
<comment type="caution">
    <text evidence="5">The sequence shown here is derived from an EMBL/GenBank/DDBJ whole genome shotgun (WGS) entry which is preliminary data.</text>
</comment>
<dbReference type="Pfam" id="PF07728">
    <property type="entry name" value="AAA_5"/>
    <property type="match status" value="4"/>
</dbReference>
<gene>
    <name evidence="5" type="primary">g365</name>
    <name evidence="5" type="ORF">VP750_LOCUS319</name>
</gene>
<evidence type="ECO:0000256" key="1">
    <source>
        <dbReference type="ARBA" id="ARBA00022741"/>
    </source>
</evidence>
<evidence type="ECO:0000259" key="4">
    <source>
        <dbReference type="SMART" id="SM00382"/>
    </source>
</evidence>
<dbReference type="InterPro" id="IPR025662">
    <property type="entry name" value="Sigma_54_int_dom_ATP-bd_1"/>
</dbReference>
<dbReference type="Gene3D" id="3.40.50.300">
    <property type="entry name" value="P-loop containing nucleotide triphosphate hydrolases"/>
    <property type="match status" value="3"/>
</dbReference>
<dbReference type="Pfam" id="PF17865">
    <property type="entry name" value="AAA_lid_5"/>
    <property type="match status" value="1"/>
</dbReference>
<dbReference type="InterPro" id="IPR011704">
    <property type="entry name" value="ATPase_dyneun-rel_AAA"/>
</dbReference>
<dbReference type="PANTHER" id="PTHR48103:SF2">
    <property type="entry name" value="MIDASIN"/>
    <property type="match status" value="1"/>
</dbReference>
<dbReference type="Pfam" id="PF17867">
    <property type="entry name" value="AAA_lid_7"/>
    <property type="match status" value="1"/>
</dbReference>
<proteinExistence type="predicted"/>
<dbReference type="PROSITE" id="PS00675">
    <property type="entry name" value="SIGMA54_INTERACT_1"/>
    <property type="match status" value="1"/>
</dbReference>
<keyword evidence="2" id="KW-0067">ATP-binding</keyword>
<feature type="region of interest" description="Disordered" evidence="3">
    <location>
        <begin position="610"/>
        <end position="630"/>
    </location>
</feature>
<dbReference type="InterPro" id="IPR027417">
    <property type="entry name" value="P-loop_NTPase"/>
</dbReference>
<dbReference type="InterPro" id="IPR003593">
    <property type="entry name" value="AAA+_ATPase"/>
</dbReference>
<evidence type="ECO:0000313" key="6">
    <source>
        <dbReference type="Proteomes" id="UP001497392"/>
    </source>
</evidence>
<protein>
    <submittedName>
        <fullName evidence="5">G365 protein</fullName>
    </submittedName>
</protein>
<organism evidence="5 6">
    <name type="scientific">Coccomyxa viridis</name>
    <dbReference type="NCBI Taxonomy" id="1274662"/>
    <lineage>
        <taxon>Eukaryota</taxon>
        <taxon>Viridiplantae</taxon>
        <taxon>Chlorophyta</taxon>
        <taxon>core chlorophytes</taxon>
        <taxon>Trebouxiophyceae</taxon>
        <taxon>Trebouxiophyceae incertae sedis</taxon>
        <taxon>Coccomyxaceae</taxon>
        <taxon>Coccomyxa</taxon>
    </lineage>
</organism>
<keyword evidence="6" id="KW-1185">Reference proteome</keyword>
<reference evidence="5 6" key="1">
    <citation type="submission" date="2024-06" db="EMBL/GenBank/DDBJ databases">
        <authorList>
            <person name="Kraege A."/>
            <person name="Thomma B."/>
        </authorList>
    </citation>
    <scope>NUCLEOTIDE SEQUENCE [LARGE SCALE GENOMIC DNA]</scope>
</reference>
<dbReference type="SUPFAM" id="SSF52540">
    <property type="entry name" value="P-loop containing nucleoside triphosphate hydrolases"/>
    <property type="match status" value="3"/>
</dbReference>
<dbReference type="Proteomes" id="UP001497392">
    <property type="component" value="Unassembled WGS sequence"/>
</dbReference>